<accession>A0A645CX28</accession>
<dbReference type="EMBL" id="VSSQ01030779">
    <property type="protein sequence ID" value="MPM81433.1"/>
    <property type="molecule type" value="Genomic_DNA"/>
</dbReference>
<organism evidence="2">
    <name type="scientific">bioreactor metagenome</name>
    <dbReference type="NCBI Taxonomy" id="1076179"/>
    <lineage>
        <taxon>unclassified sequences</taxon>
        <taxon>metagenomes</taxon>
        <taxon>ecological metagenomes</taxon>
    </lineage>
</organism>
<dbReference type="PROSITE" id="PS52050">
    <property type="entry name" value="WYL"/>
    <property type="match status" value="1"/>
</dbReference>
<dbReference type="Pfam" id="PF13280">
    <property type="entry name" value="WYL"/>
    <property type="match status" value="1"/>
</dbReference>
<reference evidence="2" key="1">
    <citation type="submission" date="2019-08" db="EMBL/GenBank/DDBJ databases">
        <authorList>
            <person name="Kucharzyk K."/>
            <person name="Murdoch R.W."/>
            <person name="Higgins S."/>
            <person name="Loffler F."/>
        </authorList>
    </citation>
    <scope>NUCLEOTIDE SEQUENCE</scope>
</reference>
<dbReference type="InterPro" id="IPR026881">
    <property type="entry name" value="WYL_dom"/>
</dbReference>
<dbReference type="AlphaFoldDB" id="A0A645CX28"/>
<comment type="caution">
    <text evidence="2">The sequence shown here is derived from an EMBL/GenBank/DDBJ whole genome shotgun (WGS) entry which is preliminary data.</text>
</comment>
<feature type="domain" description="WYL" evidence="1">
    <location>
        <begin position="119"/>
        <end position="191"/>
    </location>
</feature>
<protein>
    <recommendedName>
        <fullName evidence="1">WYL domain-containing protein</fullName>
    </recommendedName>
</protein>
<dbReference type="InterPro" id="IPR051534">
    <property type="entry name" value="CBASS_pafABC_assoc_protein"/>
</dbReference>
<sequence length="308" mass="36431">MAKVGYFQRYLLIIRKIKNNRYIPLTDLICEVEREIAIYEGTVTIGLSKRTIQRDFEDIRSIFKIDIVYSKANNGYYIAEDESYDIERQLEYFDLLGTLDSELEKFVFVEKRKSKGTEYLYPLISAIRNSRIVEFRYRKFDNTVTKEKRTVHPYALKEFKGRWYLLAVEVDGRIEERGLIKTWGLDRIENLYTTNKLFSKNNQLNIENEFKNCFGIHSDDDKQAEEVILSFSPMSGKYNQSLPLHETQETLIDNENEYRIRLRVKITYDFIMELLSQSESLKVIAPNHLKDKLIDIHSLAIKSLQEVV</sequence>
<gene>
    <name evidence="2" type="ORF">SDC9_128486</name>
</gene>
<proteinExistence type="predicted"/>
<evidence type="ECO:0000259" key="1">
    <source>
        <dbReference type="Pfam" id="PF13280"/>
    </source>
</evidence>
<dbReference type="PANTHER" id="PTHR34580">
    <property type="match status" value="1"/>
</dbReference>
<evidence type="ECO:0000313" key="2">
    <source>
        <dbReference type="EMBL" id="MPM81433.1"/>
    </source>
</evidence>
<dbReference type="PANTHER" id="PTHR34580:SF9">
    <property type="entry name" value="SLL5097 PROTEIN"/>
    <property type="match status" value="1"/>
</dbReference>
<name>A0A645CX28_9ZZZZ</name>